<dbReference type="RefSeq" id="WP_342071664.1">
    <property type="nucleotide sequence ID" value="NZ_CP151762.1"/>
</dbReference>
<accession>A0AAN0M9M2</accession>
<dbReference type="Gene3D" id="3.40.630.30">
    <property type="match status" value="1"/>
</dbReference>
<dbReference type="InterPro" id="IPR000182">
    <property type="entry name" value="GNAT_dom"/>
</dbReference>
<dbReference type="Pfam" id="PF00583">
    <property type="entry name" value="Acetyltransf_1"/>
    <property type="match status" value="1"/>
</dbReference>
<protein>
    <submittedName>
        <fullName evidence="2">GNAT family N-acetyltransferase</fullName>
    </submittedName>
</protein>
<dbReference type="KEGG" id="yag:AABB28_08720"/>
<keyword evidence="3" id="KW-1185">Reference proteome</keyword>
<dbReference type="Proteomes" id="UP001451782">
    <property type="component" value="Chromosome"/>
</dbReference>
<name>A0AAN0M9M2_9RHOB</name>
<organism evidence="2 3">
    <name type="scientific">Yoonia algicola</name>
    <dbReference type="NCBI Taxonomy" id="3137368"/>
    <lineage>
        <taxon>Bacteria</taxon>
        <taxon>Pseudomonadati</taxon>
        <taxon>Pseudomonadota</taxon>
        <taxon>Alphaproteobacteria</taxon>
        <taxon>Rhodobacterales</taxon>
        <taxon>Paracoccaceae</taxon>
        <taxon>Yoonia</taxon>
    </lineage>
</organism>
<dbReference type="PROSITE" id="PS51186">
    <property type="entry name" value="GNAT"/>
    <property type="match status" value="1"/>
</dbReference>
<proteinExistence type="predicted"/>
<gene>
    <name evidence="2" type="ORF">AABB28_08720</name>
</gene>
<dbReference type="InterPro" id="IPR016181">
    <property type="entry name" value="Acyl_CoA_acyltransferase"/>
</dbReference>
<dbReference type="EMBL" id="CP151762">
    <property type="protein sequence ID" value="WZU65317.1"/>
    <property type="molecule type" value="Genomic_DNA"/>
</dbReference>
<evidence type="ECO:0000313" key="2">
    <source>
        <dbReference type="EMBL" id="WZU65317.1"/>
    </source>
</evidence>
<dbReference type="CDD" id="cd04301">
    <property type="entry name" value="NAT_SF"/>
    <property type="match status" value="1"/>
</dbReference>
<sequence>MNEDNKSLASDGLIIASAKEAGISDSDICAFYAAQWTRPIALVREEFAQWQFRSAPASQGHNHSIVALENAKIIAVMGVTPNDFVLRGDRRRGAELTTWVVAPQTRGKGVGKKILAALQDRYDVLTGAGITAAAIPLYLAAGFTFLKHMPRFFHIADFDNIKRFVTASDSALRITANRQAKAPEAEWRTQPVAATNLAQCAQTLASDGHFARDAARLAWRYDQHPAFQYEAFLVHDAHTPGRGAGVILRADMVLDTPILHVVDLFGDPQDIGAALNFLEAEARVRGAAFVDISLTLGATSALLRARGWSSAVDDPLVALPSLFYPVELRDPPTTSVMVWGRHDQNRLFDLSRLHITRGDMDLDRPTLSWYEGNGL</sequence>
<evidence type="ECO:0000313" key="3">
    <source>
        <dbReference type="Proteomes" id="UP001451782"/>
    </source>
</evidence>
<feature type="domain" description="N-acetyltransferase" evidence="1">
    <location>
        <begin position="26"/>
        <end position="165"/>
    </location>
</feature>
<dbReference type="SUPFAM" id="SSF55729">
    <property type="entry name" value="Acyl-CoA N-acyltransferases (Nat)"/>
    <property type="match status" value="1"/>
</dbReference>
<reference evidence="2 3" key="1">
    <citation type="submission" date="2024-04" db="EMBL/GenBank/DDBJ databases">
        <title>Phylogenomic analyses of a clade within the roseobacter group suggest taxonomic reassignments of species of the genera Aestuariivita, Citreicella, Loktanella, Nautella, Pelagibaca, Ruegeria, Thalassobius, Thiobacimonas and Tropicibacter, and the proposal o.</title>
        <authorList>
            <person name="Jeon C.O."/>
        </authorList>
    </citation>
    <scope>NUCLEOTIDE SEQUENCE [LARGE SCALE GENOMIC DNA]</scope>
    <source>
        <strain evidence="2 3">G8-12</strain>
    </source>
</reference>
<dbReference type="AlphaFoldDB" id="A0AAN0M9M2"/>
<evidence type="ECO:0000259" key="1">
    <source>
        <dbReference type="PROSITE" id="PS51186"/>
    </source>
</evidence>
<dbReference type="GO" id="GO:0016747">
    <property type="term" value="F:acyltransferase activity, transferring groups other than amino-acyl groups"/>
    <property type="evidence" value="ECO:0007669"/>
    <property type="project" value="InterPro"/>
</dbReference>